<feature type="region of interest" description="Disordered" evidence="1">
    <location>
        <begin position="29"/>
        <end position="84"/>
    </location>
</feature>
<reference evidence="3" key="1">
    <citation type="submission" date="2013-01" db="EMBL/GenBank/DDBJ databases">
        <title>Draft Genome Sequence of a Mulberry Tree, Morus notabilis C.K. Schneid.</title>
        <authorList>
            <person name="He N."/>
            <person name="Zhao S."/>
        </authorList>
    </citation>
    <scope>NUCLEOTIDE SEQUENCE</scope>
</reference>
<dbReference type="EMBL" id="KE344715">
    <property type="protein sequence ID" value="EXB76286.1"/>
    <property type="molecule type" value="Genomic_DNA"/>
</dbReference>
<name>W9R8Y2_9ROSA</name>
<evidence type="ECO:0000256" key="1">
    <source>
        <dbReference type="SAM" id="MobiDB-lite"/>
    </source>
</evidence>
<evidence type="ECO:0000313" key="2">
    <source>
        <dbReference type="EMBL" id="EXB76286.1"/>
    </source>
</evidence>
<accession>W9R8Y2</accession>
<sequence>MEQLCNLFSGKQQSSTSLMAKKNEFFGGMTEKGEPWPFLHSNSTPQPTVDPTPDKNQQINLTSIQKPNSSNPALIDTPSNPPVTEVPFQIQLEIRTSIENLDAQKN</sequence>
<protein>
    <submittedName>
        <fullName evidence="2">Uncharacterized protein</fullName>
    </submittedName>
</protein>
<evidence type="ECO:0000313" key="3">
    <source>
        <dbReference type="Proteomes" id="UP000030645"/>
    </source>
</evidence>
<organism evidence="2 3">
    <name type="scientific">Morus notabilis</name>
    <dbReference type="NCBI Taxonomy" id="981085"/>
    <lineage>
        <taxon>Eukaryota</taxon>
        <taxon>Viridiplantae</taxon>
        <taxon>Streptophyta</taxon>
        <taxon>Embryophyta</taxon>
        <taxon>Tracheophyta</taxon>
        <taxon>Spermatophyta</taxon>
        <taxon>Magnoliopsida</taxon>
        <taxon>eudicotyledons</taxon>
        <taxon>Gunneridae</taxon>
        <taxon>Pentapetalae</taxon>
        <taxon>rosids</taxon>
        <taxon>fabids</taxon>
        <taxon>Rosales</taxon>
        <taxon>Moraceae</taxon>
        <taxon>Moreae</taxon>
        <taxon>Morus</taxon>
    </lineage>
</organism>
<dbReference type="Proteomes" id="UP000030645">
    <property type="component" value="Unassembled WGS sequence"/>
</dbReference>
<gene>
    <name evidence="2" type="ORF">L484_025644</name>
</gene>
<feature type="compositionally biased region" description="Polar residues" evidence="1">
    <location>
        <begin position="40"/>
        <end position="72"/>
    </location>
</feature>
<dbReference type="AlphaFoldDB" id="W9R8Y2"/>
<keyword evidence="3" id="KW-1185">Reference proteome</keyword>
<proteinExistence type="predicted"/>